<protein>
    <submittedName>
        <fullName evidence="8">RDD family protein</fullName>
    </submittedName>
</protein>
<evidence type="ECO:0000256" key="6">
    <source>
        <dbReference type="SAM" id="Phobius"/>
    </source>
</evidence>
<feature type="domain" description="RDD" evidence="7">
    <location>
        <begin position="50"/>
        <end position="129"/>
    </location>
</feature>
<dbReference type="RefSeq" id="WP_304420710.1">
    <property type="nucleotide sequence ID" value="NZ_JANCMU010000003.1"/>
</dbReference>
<evidence type="ECO:0000256" key="4">
    <source>
        <dbReference type="ARBA" id="ARBA00022989"/>
    </source>
</evidence>
<dbReference type="PANTHER" id="PTHR36115:SF9">
    <property type="entry name" value="LMO1584 PROTEIN"/>
    <property type="match status" value="1"/>
</dbReference>
<keyword evidence="9" id="KW-1185">Reference proteome</keyword>
<feature type="transmembrane region" description="Helical" evidence="6">
    <location>
        <begin position="37"/>
        <end position="59"/>
    </location>
</feature>
<evidence type="ECO:0000313" key="9">
    <source>
        <dbReference type="Proteomes" id="UP001152599"/>
    </source>
</evidence>
<keyword evidence="3 6" id="KW-0812">Transmembrane</keyword>
<keyword evidence="4 6" id="KW-1133">Transmembrane helix</keyword>
<feature type="transmembrane region" description="Helical" evidence="6">
    <location>
        <begin position="97"/>
        <end position="116"/>
    </location>
</feature>
<accession>A0A9X4MZ30</accession>
<dbReference type="PANTHER" id="PTHR36115">
    <property type="entry name" value="PROLINE-RICH ANTIGEN HOMOLOG-RELATED"/>
    <property type="match status" value="1"/>
</dbReference>
<reference evidence="8" key="1">
    <citation type="submission" date="2022-07" db="EMBL/GenBank/DDBJ databases">
        <title>Description and genome-wide analysis of Profundicola chukchiensis gen. nov., sp. nov., marine bacteria isolated from bottom sediments of the Chukchi Sea.</title>
        <authorList>
            <person name="Romanenko L."/>
            <person name="Otstavnykh N."/>
            <person name="Kurilenko V."/>
            <person name="Eremeev V."/>
            <person name="Velansky P."/>
            <person name="Mikhailov V."/>
            <person name="Isaeva M."/>
        </authorList>
    </citation>
    <scope>NUCLEOTIDE SEQUENCE</scope>
    <source>
        <strain evidence="8">KMM 9713</strain>
    </source>
</reference>
<evidence type="ECO:0000256" key="3">
    <source>
        <dbReference type="ARBA" id="ARBA00022692"/>
    </source>
</evidence>
<evidence type="ECO:0000256" key="2">
    <source>
        <dbReference type="ARBA" id="ARBA00022475"/>
    </source>
</evidence>
<organism evidence="8 9">
    <name type="scientific">Profundicola chukchiensis</name>
    <dbReference type="NCBI Taxonomy" id="2961959"/>
    <lineage>
        <taxon>Bacteria</taxon>
        <taxon>Pseudomonadati</taxon>
        <taxon>Bacteroidota</taxon>
        <taxon>Flavobacteriia</taxon>
        <taxon>Flavobacteriales</taxon>
        <taxon>Weeksellaceae</taxon>
        <taxon>Profundicola</taxon>
    </lineage>
</organism>
<dbReference type="InterPro" id="IPR010432">
    <property type="entry name" value="RDD"/>
</dbReference>
<sequence>MIGKLTLNADKSITVETEDELISYQFASFGARFGARLIDVLIIMIPSYFIPIIPSWLYWSLLQSGKDQSTIGQDRFGIKILSLDGSKISFGQATGRYFGNILNILTFFIGYIMFFFNDKNQCLHDYLSGCIVVKEIERSHKIRITE</sequence>
<evidence type="ECO:0000256" key="1">
    <source>
        <dbReference type="ARBA" id="ARBA00004651"/>
    </source>
</evidence>
<dbReference type="Pfam" id="PF06271">
    <property type="entry name" value="RDD"/>
    <property type="match status" value="1"/>
</dbReference>
<dbReference type="EMBL" id="JANCMU010000003">
    <property type="protein sequence ID" value="MDG4946240.1"/>
    <property type="molecule type" value="Genomic_DNA"/>
</dbReference>
<gene>
    <name evidence="8" type="ORF">NMK71_07430</name>
</gene>
<comment type="caution">
    <text evidence="8">The sequence shown here is derived from an EMBL/GenBank/DDBJ whole genome shotgun (WGS) entry which is preliminary data.</text>
</comment>
<comment type="subcellular location">
    <subcellularLocation>
        <location evidence="1">Cell membrane</location>
        <topology evidence="1">Multi-pass membrane protein</topology>
    </subcellularLocation>
</comment>
<evidence type="ECO:0000259" key="7">
    <source>
        <dbReference type="Pfam" id="PF06271"/>
    </source>
</evidence>
<proteinExistence type="predicted"/>
<name>A0A9X4MZ30_9FLAO</name>
<dbReference type="InterPro" id="IPR051791">
    <property type="entry name" value="Pra-immunoreactive"/>
</dbReference>
<evidence type="ECO:0000256" key="5">
    <source>
        <dbReference type="ARBA" id="ARBA00023136"/>
    </source>
</evidence>
<evidence type="ECO:0000313" key="8">
    <source>
        <dbReference type="EMBL" id="MDG4946240.1"/>
    </source>
</evidence>
<dbReference type="AlphaFoldDB" id="A0A9X4MZ30"/>
<dbReference type="Proteomes" id="UP001152599">
    <property type="component" value="Unassembled WGS sequence"/>
</dbReference>
<keyword evidence="2" id="KW-1003">Cell membrane</keyword>
<keyword evidence="5 6" id="KW-0472">Membrane</keyword>
<dbReference type="GO" id="GO:0005886">
    <property type="term" value="C:plasma membrane"/>
    <property type="evidence" value="ECO:0007669"/>
    <property type="project" value="UniProtKB-SubCell"/>
</dbReference>